<feature type="compositionally biased region" description="Basic and acidic residues" evidence="1">
    <location>
        <begin position="10"/>
        <end position="20"/>
    </location>
</feature>
<evidence type="ECO:0000313" key="3">
    <source>
        <dbReference type="Proteomes" id="UP001153954"/>
    </source>
</evidence>
<dbReference type="AlphaFoldDB" id="A0AAU9UUU6"/>
<evidence type="ECO:0000256" key="1">
    <source>
        <dbReference type="SAM" id="MobiDB-lite"/>
    </source>
</evidence>
<dbReference type="EMBL" id="CAKOGL010000023">
    <property type="protein sequence ID" value="CAH2101364.1"/>
    <property type="molecule type" value="Genomic_DNA"/>
</dbReference>
<dbReference type="Proteomes" id="UP001153954">
    <property type="component" value="Unassembled WGS sequence"/>
</dbReference>
<sequence>MIKLTFTNKNKSEEGRKGGEEMTTGVESDVSYNLLANASASSRGGKRPHDGAIASDEATSEGSVILARPKKRIEREEPCPDAEKAVEEQARAAKESRRALGLDVGDPRSANALTQQVATNIDLIVKVATRSSHLQGTFVRLLKDAAASIKAATKALRERSASGEVKNSRPKTKG</sequence>
<reference evidence="2" key="1">
    <citation type="submission" date="2022-03" db="EMBL/GenBank/DDBJ databases">
        <authorList>
            <person name="Tunstrom K."/>
        </authorList>
    </citation>
    <scope>NUCLEOTIDE SEQUENCE</scope>
</reference>
<name>A0AAU9UUU6_EUPED</name>
<organism evidence="2 3">
    <name type="scientific">Euphydryas editha</name>
    <name type="common">Edith's checkerspot</name>
    <dbReference type="NCBI Taxonomy" id="104508"/>
    <lineage>
        <taxon>Eukaryota</taxon>
        <taxon>Metazoa</taxon>
        <taxon>Ecdysozoa</taxon>
        <taxon>Arthropoda</taxon>
        <taxon>Hexapoda</taxon>
        <taxon>Insecta</taxon>
        <taxon>Pterygota</taxon>
        <taxon>Neoptera</taxon>
        <taxon>Endopterygota</taxon>
        <taxon>Lepidoptera</taxon>
        <taxon>Glossata</taxon>
        <taxon>Ditrysia</taxon>
        <taxon>Papilionoidea</taxon>
        <taxon>Nymphalidae</taxon>
        <taxon>Nymphalinae</taxon>
        <taxon>Euphydryas</taxon>
    </lineage>
</organism>
<feature type="region of interest" description="Disordered" evidence="1">
    <location>
        <begin position="1"/>
        <end position="83"/>
    </location>
</feature>
<feature type="compositionally biased region" description="Basic and acidic residues" evidence="1">
    <location>
        <begin position="73"/>
        <end position="83"/>
    </location>
</feature>
<proteinExistence type="predicted"/>
<protein>
    <submittedName>
        <fullName evidence="2">Uncharacterized protein</fullName>
    </submittedName>
</protein>
<gene>
    <name evidence="2" type="ORF">EEDITHA_LOCUS16128</name>
</gene>
<feature type="compositionally biased region" description="Low complexity" evidence="1">
    <location>
        <begin position="33"/>
        <end position="42"/>
    </location>
</feature>
<accession>A0AAU9UUU6</accession>
<evidence type="ECO:0000313" key="2">
    <source>
        <dbReference type="EMBL" id="CAH2101364.1"/>
    </source>
</evidence>
<comment type="caution">
    <text evidence="2">The sequence shown here is derived from an EMBL/GenBank/DDBJ whole genome shotgun (WGS) entry which is preliminary data.</text>
</comment>
<keyword evidence="3" id="KW-1185">Reference proteome</keyword>